<dbReference type="SUPFAM" id="SSF48498">
    <property type="entry name" value="Tetracyclin repressor-like, C-terminal domain"/>
    <property type="match status" value="1"/>
</dbReference>
<organism evidence="6 7">
    <name type="scientific">Longimycelium tulufanense</name>
    <dbReference type="NCBI Taxonomy" id="907463"/>
    <lineage>
        <taxon>Bacteria</taxon>
        <taxon>Bacillati</taxon>
        <taxon>Actinomycetota</taxon>
        <taxon>Actinomycetes</taxon>
        <taxon>Pseudonocardiales</taxon>
        <taxon>Pseudonocardiaceae</taxon>
        <taxon>Longimycelium</taxon>
    </lineage>
</organism>
<dbReference type="AlphaFoldDB" id="A0A8J3FS54"/>
<dbReference type="GO" id="GO:0045892">
    <property type="term" value="P:negative regulation of DNA-templated transcription"/>
    <property type="evidence" value="ECO:0007669"/>
    <property type="project" value="InterPro"/>
</dbReference>
<comment type="caution">
    <text evidence="6">The sequence shown here is derived from an EMBL/GenBank/DDBJ whole genome shotgun (WGS) entry which is preliminary data.</text>
</comment>
<sequence length="235" mass="25988">MKTAIRGARPRSAAGLPALSPDQVVDAAIRLTEEHGLDGWTIRQLAAAIRAWPAVVYHHVGDREAVVDAVLQSVVAGMPVPADDLPWRDWWHRFLVDGRATLRRYRGVARRLATRGPTVPAMLAIADHGIRVLRRAGFGAESSDVYQVLVSSSFLMVALEDEWAADPSLRSRTAAVLAAHRDREDMPGLAALASLWHRTCNDQETLRARDEWFFGYAVDRALDAVQVRLDILTAK</sequence>
<proteinExistence type="predicted"/>
<keyword evidence="7" id="KW-1185">Reference proteome</keyword>
<keyword evidence="3" id="KW-0804">Transcription</keyword>
<dbReference type="EMBL" id="BMMK01000001">
    <property type="protein sequence ID" value="GGM33235.1"/>
    <property type="molecule type" value="Genomic_DNA"/>
</dbReference>
<feature type="DNA-binding region" description="H-T-H motif" evidence="4">
    <location>
        <begin position="41"/>
        <end position="60"/>
    </location>
</feature>
<evidence type="ECO:0000313" key="6">
    <source>
        <dbReference type="EMBL" id="GGM33235.1"/>
    </source>
</evidence>
<dbReference type="InterPro" id="IPR001647">
    <property type="entry name" value="HTH_TetR"/>
</dbReference>
<reference evidence="6" key="1">
    <citation type="journal article" date="2014" name="Int. J. Syst. Evol. Microbiol.">
        <title>Complete genome sequence of Corynebacterium casei LMG S-19264T (=DSM 44701T), isolated from a smear-ripened cheese.</title>
        <authorList>
            <consortium name="US DOE Joint Genome Institute (JGI-PGF)"/>
            <person name="Walter F."/>
            <person name="Albersmeier A."/>
            <person name="Kalinowski J."/>
            <person name="Ruckert C."/>
        </authorList>
    </citation>
    <scope>NUCLEOTIDE SEQUENCE</scope>
    <source>
        <strain evidence="6">CGMCC 4.5737</strain>
    </source>
</reference>
<evidence type="ECO:0000256" key="1">
    <source>
        <dbReference type="ARBA" id="ARBA00023015"/>
    </source>
</evidence>
<evidence type="ECO:0000256" key="3">
    <source>
        <dbReference type="ARBA" id="ARBA00023163"/>
    </source>
</evidence>
<evidence type="ECO:0000256" key="4">
    <source>
        <dbReference type="PROSITE-ProRule" id="PRU00335"/>
    </source>
</evidence>
<protein>
    <submittedName>
        <fullName evidence="6">TetR family transcriptional regulator</fullName>
    </submittedName>
</protein>
<dbReference type="PROSITE" id="PS50977">
    <property type="entry name" value="HTH_TETR_2"/>
    <property type="match status" value="1"/>
</dbReference>
<dbReference type="InterPro" id="IPR009057">
    <property type="entry name" value="Homeodomain-like_sf"/>
</dbReference>
<name>A0A8J3FS54_9PSEU</name>
<accession>A0A8J3FS54</accession>
<dbReference type="Pfam" id="PF02909">
    <property type="entry name" value="TetR_C_1"/>
    <property type="match status" value="1"/>
</dbReference>
<dbReference type="RefSeq" id="WP_189052787.1">
    <property type="nucleotide sequence ID" value="NZ_BMMK01000001.1"/>
</dbReference>
<dbReference type="InterPro" id="IPR004111">
    <property type="entry name" value="Repressor_TetR_C"/>
</dbReference>
<keyword evidence="1" id="KW-0805">Transcription regulation</keyword>
<keyword evidence="2 4" id="KW-0238">DNA-binding</keyword>
<evidence type="ECO:0000259" key="5">
    <source>
        <dbReference type="PROSITE" id="PS50977"/>
    </source>
</evidence>
<dbReference type="Pfam" id="PF00440">
    <property type="entry name" value="TetR_N"/>
    <property type="match status" value="1"/>
</dbReference>
<reference evidence="6" key="2">
    <citation type="submission" date="2020-09" db="EMBL/GenBank/DDBJ databases">
        <authorList>
            <person name="Sun Q."/>
            <person name="Zhou Y."/>
        </authorList>
    </citation>
    <scope>NUCLEOTIDE SEQUENCE</scope>
    <source>
        <strain evidence="6">CGMCC 4.5737</strain>
    </source>
</reference>
<gene>
    <name evidence="6" type="ORF">GCM10012275_00890</name>
</gene>
<dbReference type="InterPro" id="IPR036271">
    <property type="entry name" value="Tet_transcr_reg_TetR-rel_C_sf"/>
</dbReference>
<evidence type="ECO:0000256" key="2">
    <source>
        <dbReference type="ARBA" id="ARBA00023125"/>
    </source>
</evidence>
<evidence type="ECO:0000313" key="7">
    <source>
        <dbReference type="Proteomes" id="UP000637578"/>
    </source>
</evidence>
<dbReference type="Proteomes" id="UP000637578">
    <property type="component" value="Unassembled WGS sequence"/>
</dbReference>
<dbReference type="Gene3D" id="1.10.357.10">
    <property type="entry name" value="Tetracycline Repressor, domain 2"/>
    <property type="match status" value="1"/>
</dbReference>
<dbReference type="GO" id="GO:0003677">
    <property type="term" value="F:DNA binding"/>
    <property type="evidence" value="ECO:0007669"/>
    <property type="project" value="UniProtKB-UniRule"/>
</dbReference>
<dbReference type="SUPFAM" id="SSF46689">
    <property type="entry name" value="Homeodomain-like"/>
    <property type="match status" value="1"/>
</dbReference>
<feature type="domain" description="HTH tetR-type" evidence="5">
    <location>
        <begin position="18"/>
        <end position="78"/>
    </location>
</feature>